<keyword evidence="1" id="KW-0732">Signal</keyword>
<dbReference type="EMBL" id="VTXP01000003">
    <property type="protein sequence ID" value="NOJ22188.1"/>
    <property type="molecule type" value="Genomic_DNA"/>
</dbReference>
<feature type="signal peptide" evidence="1">
    <location>
        <begin position="1"/>
        <end position="19"/>
    </location>
</feature>
<feature type="chain" id="PRO_5042969739" evidence="1">
    <location>
        <begin position="20"/>
        <end position="116"/>
    </location>
</feature>
<evidence type="ECO:0000256" key="1">
    <source>
        <dbReference type="SAM" id="SignalP"/>
    </source>
</evidence>
<evidence type="ECO:0000313" key="3">
    <source>
        <dbReference type="Proteomes" id="UP000576645"/>
    </source>
</evidence>
<proteinExistence type="predicted"/>
<comment type="caution">
    <text evidence="2">The sequence shown here is derived from an EMBL/GenBank/DDBJ whole genome shotgun (WGS) entry which is preliminary data.</text>
</comment>
<dbReference type="Proteomes" id="UP000576645">
    <property type="component" value="Unassembled WGS sequence"/>
</dbReference>
<organism evidence="2 3">
    <name type="scientific">Vibrio coralliilyticus</name>
    <dbReference type="NCBI Taxonomy" id="190893"/>
    <lineage>
        <taxon>Bacteria</taxon>
        <taxon>Pseudomonadati</taxon>
        <taxon>Pseudomonadota</taxon>
        <taxon>Gammaproteobacteria</taxon>
        <taxon>Vibrionales</taxon>
        <taxon>Vibrionaceae</taxon>
        <taxon>Vibrio</taxon>
    </lineage>
</organism>
<protein>
    <submittedName>
        <fullName evidence="2">Uncharacterized protein</fullName>
    </submittedName>
</protein>
<evidence type="ECO:0000313" key="2">
    <source>
        <dbReference type="EMBL" id="NOJ22188.1"/>
    </source>
</evidence>
<name>A0AAP6ZPU5_9VIBR</name>
<accession>A0AAP6ZPU5</accession>
<gene>
    <name evidence="2" type="ORF">F0238_05505</name>
</gene>
<dbReference type="AlphaFoldDB" id="A0AAP6ZPU5"/>
<reference evidence="2 3" key="1">
    <citation type="submission" date="2019-09" db="EMBL/GenBank/DDBJ databases">
        <title>Draft genome sequencing and comparative genomics of hatchery-associated Vibrios.</title>
        <authorList>
            <person name="Kehlet-Delgado H."/>
            <person name="Mueller R.S."/>
        </authorList>
    </citation>
    <scope>NUCLEOTIDE SEQUENCE [LARGE SCALE GENOMIC DNA]</scope>
    <source>
        <strain evidence="2 3">09-121-3</strain>
    </source>
</reference>
<sequence length="116" mass="12395">MKKLTALLLSTALAPAAFADPQGVDEYVQGVFSGYAEGIVFFKVNREATNPAKCSSTEGYAILPSQDTANAIPVLLNAMDTNKRLYVAVSRDVCYTSKLVGTVNTFPVAQFIGVQN</sequence>
<dbReference type="RefSeq" id="WP_095560571.1">
    <property type="nucleotide sequence ID" value="NZ_NRHY01000003.1"/>
</dbReference>